<feature type="transmembrane region" description="Helical" evidence="1">
    <location>
        <begin position="6"/>
        <end position="23"/>
    </location>
</feature>
<dbReference type="InterPro" id="IPR022742">
    <property type="entry name" value="Hydrolase_4"/>
</dbReference>
<evidence type="ECO:0000259" key="3">
    <source>
        <dbReference type="Pfam" id="PF12146"/>
    </source>
</evidence>
<accession>A0A401G2V1</accession>
<keyword evidence="5" id="KW-1185">Reference proteome</keyword>
<dbReference type="InterPro" id="IPR029058">
    <property type="entry name" value="AB_hydrolase_fold"/>
</dbReference>
<evidence type="ECO:0000256" key="1">
    <source>
        <dbReference type="SAM" id="Phobius"/>
    </source>
</evidence>
<feature type="domain" description="Serine aminopeptidase S33" evidence="3">
    <location>
        <begin position="62"/>
        <end position="176"/>
    </location>
</feature>
<protein>
    <submittedName>
        <fullName evidence="4">Alpha/beta hydrolase</fullName>
    </submittedName>
</protein>
<keyword evidence="1" id="KW-0812">Transmembrane</keyword>
<proteinExistence type="predicted"/>
<dbReference type="GO" id="GO:0016787">
    <property type="term" value="F:hydrolase activity"/>
    <property type="evidence" value="ECO:0007669"/>
    <property type="project" value="UniProtKB-KW"/>
</dbReference>
<dbReference type="Pfam" id="PF12146">
    <property type="entry name" value="Hydrolase_4"/>
    <property type="match status" value="1"/>
</dbReference>
<name>A0A401G2V1_9BACT</name>
<dbReference type="SUPFAM" id="SSF53474">
    <property type="entry name" value="alpha/beta-Hydrolases"/>
    <property type="match status" value="1"/>
</dbReference>
<dbReference type="OrthoDB" id="9777090at2"/>
<feature type="transmembrane region" description="Helical" evidence="1">
    <location>
        <begin position="177"/>
        <end position="193"/>
    </location>
</feature>
<dbReference type="EMBL" id="BEXT01000001">
    <property type="protein sequence ID" value="GBC63560.1"/>
    <property type="molecule type" value="Genomic_DNA"/>
</dbReference>
<evidence type="ECO:0000313" key="4">
    <source>
        <dbReference type="EMBL" id="GBC63560.1"/>
    </source>
</evidence>
<dbReference type="InterPro" id="IPR013595">
    <property type="entry name" value="Pept_S33_TAP-like_C"/>
</dbReference>
<dbReference type="Proteomes" id="UP000288096">
    <property type="component" value="Unassembled WGS sequence"/>
</dbReference>
<reference evidence="5" key="2">
    <citation type="submission" date="2019-01" db="EMBL/GenBank/DDBJ databases">
        <title>Genome sequence of Desulfonema ishimotonii strain Tokyo 01.</title>
        <authorList>
            <person name="Fukui M."/>
        </authorList>
    </citation>
    <scope>NUCLEOTIDE SEQUENCE [LARGE SCALE GENOMIC DNA]</scope>
    <source>
        <strain evidence="5">Tokyo 01</strain>
    </source>
</reference>
<feature type="domain" description="Peptidase S33 tripeptidyl aminopeptidase-like C-terminal" evidence="2">
    <location>
        <begin position="215"/>
        <end position="280"/>
    </location>
</feature>
<gene>
    <name evidence="4" type="ORF">DENIS_4558</name>
</gene>
<dbReference type="AlphaFoldDB" id="A0A401G2V1"/>
<keyword evidence="1" id="KW-1133">Transmembrane helix</keyword>
<evidence type="ECO:0000313" key="5">
    <source>
        <dbReference type="Proteomes" id="UP000288096"/>
    </source>
</evidence>
<keyword evidence="4" id="KW-0378">Hydrolase</keyword>
<dbReference type="RefSeq" id="WP_124330616.1">
    <property type="nucleotide sequence ID" value="NZ_BEXT01000001.1"/>
</dbReference>
<sequence length="286" mass="31518">MGTFIVFPILYLFASVFFTYMVHRQPRRPVRESPDWGTVTDTRIPAADGGFLEVWRIEPDGPSRGIVVLAHGWGRNRDRMVSRARMFGKWGYTTVIHSARDHGGSSPCRMMNGIRFGEDIGSVLGWVGEPVILYGHSAGSAGAAIAAHRHPELVSLLFLEGSYADVKPALFSLYKSFNRYFGLIFGPAIIFWMDKVLYRERLEALSPVALAPEINVPVLLIHGQSDATFPVAFAKKLARSFPGNGATLWIARGAGHSDSSLQPGYREAVGRFLEAHWFPADAAVNG</sequence>
<organism evidence="4 5">
    <name type="scientific">Desulfonema ishimotonii</name>
    <dbReference type="NCBI Taxonomy" id="45657"/>
    <lineage>
        <taxon>Bacteria</taxon>
        <taxon>Pseudomonadati</taxon>
        <taxon>Thermodesulfobacteriota</taxon>
        <taxon>Desulfobacteria</taxon>
        <taxon>Desulfobacterales</taxon>
        <taxon>Desulfococcaceae</taxon>
        <taxon>Desulfonema</taxon>
    </lineage>
</organism>
<evidence type="ECO:0000259" key="2">
    <source>
        <dbReference type="Pfam" id="PF08386"/>
    </source>
</evidence>
<dbReference type="PANTHER" id="PTHR12277:SF81">
    <property type="entry name" value="PROTEIN ABHD13"/>
    <property type="match status" value="1"/>
</dbReference>
<keyword evidence="1" id="KW-0472">Membrane</keyword>
<reference evidence="5" key="1">
    <citation type="submission" date="2017-11" db="EMBL/GenBank/DDBJ databases">
        <authorList>
            <person name="Watanabe M."/>
            <person name="Kojima H."/>
        </authorList>
    </citation>
    <scope>NUCLEOTIDE SEQUENCE [LARGE SCALE GENOMIC DNA]</scope>
    <source>
        <strain evidence="5">Tokyo 01</strain>
    </source>
</reference>
<dbReference type="Pfam" id="PF08386">
    <property type="entry name" value="Abhydrolase_4"/>
    <property type="match status" value="1"/>
</dbReference>
<dbReference type="Gene3D" id="3.40.50.1820">
    <property type="entry name" value="alpha/beta hydrolase"/>
    <property type="match status" value="1"/>
</dbReference>
<comment type="caution">
    <text evidence="4">The sequence shown here is derived from an EMBL/GenBank/DDBJ whole genome shotgun (WGS) entry which is preliminary data.</text>
</comment>
<dbReference type="PANTHER" id="PTHR12277">
    <property type="entry name" value="ALPHA/BETA HYDROLASE DOMAIN-CONTAINING PROTEIN"/>
    <property type="match status" value="1"/>
</dbReference>